<proteinExistence type="predicted"/>
<dbReference type="Proteomes" id="UP001371305">
    <property type="component" value="Unassembled WGS sequence"/>
</dbReference>
<protein>
    <submittedName>
        <fullName evidence="1">Uncharacterized protein</fullName>
    </submittedName>
</protein>
<evidence type="ECO:0000313" key="1">
    <source>
        <dbReference type="EMBL" id="MEK7953255.1"/>
    </source>
</evidence>
<name>A0ABU9B0Q8_9BACT</name>
<gene>
    <name evidence="1" type="ORF">WKV53_22265</name>
</gene>
<sequence length="387" mass="43442">MNPSSHPDEIGNPTEGSLSQLVGQLVFAVADIPPSVLIRRLEIVTRIELEPKKVQNEALDAITRLGMLGWLGDLESISALSTIVTIGTKQLNSLRQSKPPDEFIKHMDVIRPADNEENQHNLNRLLGKLQEKSFEELAASGLVTSRGHFPFSPLIRGVLNDLPLDGYYSAFGSEQPAQDHKSALESFIESVCYQTFAWIGWVNLSKLAMVSSEWPFTVGSMDSRPDETVLAFLRYIQLGKASPIRVERKGFKVGQQSWIATKVMEELDRQRVLTQYSDSESVEGGILPGTSHGWRAAAAVLPAFKAESDVIDLWVRAGMKYLYDECSGRWTELEKWSAIKRRFSSDKYSGQEGAVRAVLRDGLRAMCKRRFGHVPPLKRRKESRKRK</sequence>
<dbReference type="EMBL" id="JBBUKT010000010">
    <property type="protein sequence ID" value="MEK7953255.1"/>
    <property type="molecule type" value="Genomic_DNA"/>
</dbReference>
<evidence type="ECO:0000313" key="2">
    <source>
        <dbReference type="Proteomes" id="UP001371305"/>
    </source>
</evidence>
<organism evidence="1 2">
    <name type="scientific">Luteolibacter soli</name>
    <dbReference type="NCBI Taxonomy" id="3135280"/>
    <lineage>
        <taxon>Bacteria</taxon>
        <taxon>Pseudomonadati</taxon>
        <taxon>Verrucomicrobiota</taxon>
        <taxon>Verrucomicrobiia</taxon>
        <taxon>Verrucomicrobiales</taxon>
        <taxon>Verrucomicrobiaceae</taxon>
        <taxon>Luteolibacter</taxon>
    </lineage>
</organism>
<keyword evidence="2" id="KW-1185">Reference proteome</keyword>
<reference evidence="1 2" key="1">
    <citation type="submission" date="2024-04" db="EMBL/GenBank/DDBJ databases">
        <title>Luteolibacter sp. isolated from soil.</title>
        <authorList>
            <person name="An J."/>
        </authorList>
    </citation>
    <scope>NUCLEOTIDE SEQUENCE [LARGE SCALE GENOMIC DNA]</scope>
    <source>
        <strain evidence="1 2">Y139</strain>
    </source>
</reference>
<comment type="caution">
    <text evidence="1">The sequence shown here is derived from an EMBL/GenBank/DDBJ whole genome shotgun (WGS) entry which is preliminary data.</text>
</comment>
<accession>A0ABU9B0Q8</accession>